<dbReference type="Proteomes" id="UP000692954">
    <property type="component" value="Unassembled WGS sequence"/>
</dbReference>
<proteinExistence type="predicted"/>
<accession>A0A8S1QD05</accession>
<gene>
    <name evidence="1" type="ORF">PSON_ATCC_30995.1.T1010204</name>
</gene>
<name>A0A8S1QD05_9CILI</name>
<protein>
    <submittedName>
        <fullName evidence="1">Uncharacterized protein</fullName>
    </submittedName>
</protein>
<sequence length="119" mass="14497">MEGKRSWRFEILKILANKQYQIIDEIGQNWQSHSKSLHYTIRTILQISLTQNCLQNMDLDMLLMLLMNKQRFGNYVSDLPIQKKQKDLKQNFKRLMIIIKWSQNQKKNKSQFNKQYYIQ</sequence>
<keyword evidence="2" id="KW-1185">Reference proteome</keyword>
<dbReference type="EMBL" id="CAJJDN010000101">
    <property type="protein sequence ID" value="CAD8112821.1"/>
    <property type="molecule type" value="Genomic_DNA"/>
</dbReference>
<organism evidence="1 2">
    <name type="scientific">Paramecium sonneborni</name>
    <dbReference type="NCBI Taxonomy" id="65129"/>
    <lineage>
        <taxon>Eukaryota</taxon>
        <taxon>Sar</taxon>
        <taxon>Alveolata</taxon>
        <taxon>Ciliophora</taxon>
        <taxon>Intramacronucleata</taxon>
        <taxon>Oligohymenophorea</taxon>
        <taxon>Peniculida</taxon>
        <taxon>Parameciidae</taxon>
        <taxon>Paramecium</taxon>
    </lineage>
</organism>
<dbReference type="AlphaFoldDB" id="A0A8S1QD05"/>
<comment type="caution">
    <text evidence="1">The sequence shown here is derived from an EMBL/GenBank/DDBJ whole genome shotgun (WGS) entry which is preliminary data.</text>
</comment>
<evidence type="ECO:0000313" key="2">
    <source>
        <dbReference type="Proteomes" id="UP000692954"/>
    </source>
</evidence>
<reference evidence="1" key="1">
    <citation type="submission" date="2021-01" db="EMBL/GenBank/DDBJ databases">
        <authorList>
            <consortium name="Genoscope - CEA"/>
            <person name="William W."/>
        </authorList>
    </citation>
    <scope>NUCLEOTIDE SEQUENCE</scope>
</reference>
<evidence type="ECO:0000313" key="1">
    <source>
        <dbReference type="EMBL" id="CAD8112821.1"/>
    </source>
</evidence>